<evidence type="ECO:0000313" key="2">
    <source>
        <dbReference type="Proteomes" id="UP000199051"/>
    </source>
</evidence>
<gene>
    <name evidence="1" type="ORF">SAMN04487818_11124</name>
</gene>
<dbReference type="STRING" id="155974.SAMN04487818_11124"/>
<dbReference type="AlphaFoldDB" id="A0A1H9WNU9"/>
<keyword evidence="2" id="KW-1185">Reference proteome</keyword>
<proteinExistence type="predicted"/>
<organism evidence="1 2">
    <name type="scientific">Actinokineospora terrae</name>
    <dbReference type="NCBI Taxonomy" id="155974"/>
    <lineage>
        <taxon>Bacteria</taxon>
        <taxon>Bacillati</taxon>
        <taxon>Actinomycetota</taxon>
        <taxon>Actinomycetes</taxon>
        <taxon>Pseudonocardiales</taxon>
        <taxon>Pseudonocardiaceae</taxon>
        <taxon>Actinokineospora</taxon>
    </lineage>
</organism>
<accession>A0A1H9WNU9</accession>
<reference evidence="2" key="1">
    <citation type="submission" date="2016-10" db="EMBL/GenBank/DDBJ databases">
        <authorList>
            <person name="Varghese N."/>
            <person name="Submissions S."/>
        </authorList>
    </citation>
    <scope>NUCLEOTIDE SEQUENCE [LARGE SCALE GENOMIC DNA]</scope>
    <source>
        <strain evidence="2">DSM 44260</strain>
    </source>
</reference>
<protein>
    <submittedName>
        <fullName evidence="1">Uncharacterized protein</fullName>
    </submittedName>
</protein>
<sequence>MVACSGAPATMSRVSTKDLPTAAREVEEFVATGGWDQPPQLFALVPTAHLLREEPDLVGQVDPDAALTPVAQEALPDGDLGVALGTILWPDAVVGCALAQEIVMLPPEAEAELPDADTDTVSAAAVDHPAAREARLVAAVLRDGTVACVLRLRSSGGADGADGEGVDEIVEHPGLAQNLTTALLDTFR</sequence>
<dbReference type="InterPro" id="IPR047681">
    <property type="entry name" value="PPA1309-like"/>
</dbReference>
<evidence type="ECO:0000313" key="1">
    <source>
        <dbReference type="EMBL" id="SES35504.1"/>
    </source>
</evidence>
<dbReference type="NCBIfam" id="NF040618">
    <property type="entry name" value="PPA1309_fam"/>
    <property type="match status" value="1"/>
</dbReference>
<dbReference type="Proteomes" id="UP000199051">
    <property type="component" value="Unassembled WGS sequence"/>
</dbReference>
<dbReference type="EMBL" id="FOGI01000011">
    <property type="protein sequence ID" value="SES35504.1"/>
    <property type="molecule type" value="Genomic_DNA"/>
</dbReference>
<name>A0A1H9WNU9_9PSEU</name>